<evidence type="ECO:0000256" key="3">
    <source>
        <dbReference type="ARBA" id="ARBA00022643"/>
    </source>
</evidence>
<keyword evidence="8" id="KW-1185">Reference proteome</keyword>
<dbReference type="OrthoDB" id="3181400at2"/>
<dbReference type="AlphaFoldDB" id="A0A4Q7VEI3"/>
<dbReference type="PIRSF" id="PIRSF005426">
    <property type="entry name" value="Frp"/>
    <property type="match status" value="1"/>
</dbReference>
<organism evidence="7 8">
    <name type="scientific">Advenella incenata</name>
    <dbReference type="NCBI Taxonomy" id="267800"/>
    <lineage>
        <taxon>Bacteria</taxon>
        <taxon>Pseudomonadati</taxon>
        <taxon>Pseudomonadota</taxon>
        <taxon>Betaproteobacteria</taxon>
        <taxon>Burkholderiales</taxon>
        <taxon>Alcaligenaceae</taxon>
    </lineage>
</organism>
<proteinExistence type="inferred from homology"/>
<dbReference type="PANTHER" id="PTHR43425:SF2">
    <property type="entry name" value="OXYGEN-INSENSITIVE NADPH NITROREDUCTASE"/>
    <property type="match status" value="1"/>
</dbReference>
<dbReference type="CDD" id="cd02146">
    <property type="entry name" value="NfsA-like"/>
    <property type="match status" value="1"/>
</dbReference>
<evidence type="ECO:0000256" key="5">
    <source>
        <dbReference type="PIRNR" id="PIRNR005426"/>
    </source>
</evidence>
<dbReference type="SUPFAM" id="SSF55469">
    <property type="entry name" value="FMN-dependent nitroreductase-like"/>
    <property type="match status" value="1"/>
</dbReference>
<sequence length="283" mass="30700">MSKDSSIHASAPGAAQDLVQARYQQAAFIPDEVNATIETLFNHRSVRAYTDEALKPGTLELLVAAAQSASTSSNLQTWSVVAVQDAARKDRLAQLAGNQEHIRRCPLFLVWVADLSRLKMLGVKRGVAHDGLTYMEAFLVAAIDSALAAQNAAVAAESMGLGVVYIGGMRNHPEQVAKELGLPEYAFATFGMCIGYPDPLKPASVKPRLPQAAVLHKEQYDASALEASAQSYNATMDEFYKAQGMKNNGPWDLHSLNRIRGPEALTGRHRLVEALNNLGFKLR</sequence>
<protein>
    <submittedName>
        <fullName evidence="7">Nitroreductase</fullName>
    </submittedName>
</protein>
<dbReference type="InterPro" id="IPR000415">
    <property type="entry name" value="Nitroreductase-like"/>
</dbReference>
<dbReference type="Gene3D" id="3.40.109.10">
    <property type="entry name" value="NADH Oxidase"/>
    <property type="match status" value="1"/>
</dbReference>
<dbReference type="GO" id="GO:0016491">
    <property type="term" value="F:oxidoreductase activity"/>
    <property type="evidence" value="ECO:0007669"/>
    <property type="project" value="UniProtKB-UniRule"/>
</dbReference>
<comment type="caution">
    <text evidence="7">The sequence shown here is derived from an EMBL/GenBank/DDBJ whole genome shotgun (WGS) entry which is preliminary data.</text>
</comment>
<evidence type="ECO:0000259" key="6">
    <source>
        <dbReference type="Pfam" id="PF00881"/>
    </source>
</evidence>
<dbReference type="InterPro" id="IPR016446">
    <property type="entry name" value="Flavin_OxRdtase_Frp"/>
</dbReference>
<dbReference type="RefSeq" id="WP_130304357.1">
    <property type="nucleotide sequence ID" value="NZ_SHKO01000002.1"/>
</dbReference>
<reference evidence="7 8" key="1">
    <citation type="submission" date="2019-02" db="EMBL/GenBank/DDBJ databases">
        <title>Genomic Encyclopedia of Type Strains, Phase IV (KMG-IV): sequencing the most valuable type-strain genomes for metagenomic binning, comparative biology and taxonomic classification.</title>
        <authorList>
            <person name="Goeker M."/>
        </authorList>
    </citation>
    <scope>NUCLEOTIDE SEQUENCE [LARGE SCALE GENOMIC DNA]</scope>
    <source>
        <strain evidence="7 8">DSM 23814</strain>
    </source>
</reference>
<evidence type="ECO:0000313" key="8">
    <source>
        <dbReference type="Proteomes" id="UP000293398"/>
    </source>
</evidence>
<keyword evidence="5" id="KW-0521">NADP</keyword>
<keyword evidence="4 5" id="KW-0560">Oxidoreductase</keyword>
<dbReference type="PANTHER" id="PTHR43425">
    <property type="entry name" value="OXYGEN-INSENSITIVE NADPH NITROREDUCTASE"/>
    <property type="match status" value="1"/>
</dbReference>
<evidence type="ECO:0000313" key="7">
    <source>
        <dbReference type="EMBL" id="RZT94524.1"/>
    </source>
</evidence>
<gene>
    <name evidence="7" type="ORF">EV681_2945</name>
</gene>
<feature type="domain" description="Nitroreductase" evidence="6">
    <location>
        <begin position="42"/>
        <end position="196"/>
    </location>
</feature>
<evidence type="ECO:0000256" key="1">
    <source>
        <dbReference type="ARBA" id="ARBA00008366"/>
    </source>
</evidence>
<evidence type="ECO:0000256" key="4">
    <source>
        <dbReference type="ARBA" id="ARBA00023002"/>
    </source>
</evidence>
<evidence type="ECO:0000256" key="2">
    <source>
        <dbReference type="ARBA" id="ARBA00022630"/>
    </source>
</evidence>
<dbReference type="Proteomes" id="UP000293398">
    <property type="component" value="Unassembled WGS sequence"/>
</dbReference>
<keyword evidence="3 5" id="KW-0288">FMN</keyword>
<comment type="similarity">
    <text evidence="1 5">Belongs to the flavin oxidoreductase frp family.</text>
</comment>
<dbReference type="InterPro" id="IPR029479">
    <property type="entry name" value="Nitroreductase"/>
</dbReference>
<name>A0A4Q7VEI3_9BURK</name>
<accession>A0A4Q7VEI3</accession>
<dbReference type="EMBL" id="SHKO01000002">
    <property type="protein sequence ID" value="RZT94524.1"/>
    <property type="molecule type" value="Genomic_DNA"/>
</dbReference>
<keyword evidence="2 5" id="KW-0285">Flavoprotein</keyword>
<dbReference type="Pfam" id="PF00881">
    <property type="entry name" value="Nitroreductase"/>
    <property type="match status" value="1"/>
</dbReference>